<name>M8DM85_9BACL</name>
<dbReference type="EMBL" id="APBN01000001">
    <property type="protein sequence ID" value="EMT54743.1"/>
    <property type="molecule type" value="Genomic_DNA"/>
</dbReference>
<dbReference type="Proteomes" id="UP000012081">
    <property type="component" value="Unassembled WGS sequence"/>
</dbReference>
<dbReference type="PATRIC" id="fig|1300222.3.peg.837"/>
<gene>
    <name evidence="1" type="ORF">I532_04025</name>
</gene>
<organism evidence="1 2">
    <name type="scientific">Brevibacillus borstelensis AK1</name>
    <dbReference type="NCBI Taxonomy" id="1300222"/>
    <lineage>
        <taxon>Bacteria</taxon>
        <taxon>Bacillati</taxon>
        <taxon>Bacillota</taxon>
        <taxon>Bacilli</taxon>
        <taxon>Bacillales</taxon>
        <taxon>Paenibacillaceae</taxon>
        <taxon>Brevibacillus</taxon>
    </lineage>
</organism>
<protein>
    <submittedName>
        <fullName evidence="1">Uncharacterized protein</fullName>
    </submittedName>
</protein>
<accession>M8DM85</accession>
<proteinExistence type="predicted"/>
<dbReference type="AlphaFoldDB" id="M8DM85"/>
<sequence length="405" mass="45424">MAKQTNVTVLTDENGVQREYNVVEREANVGERIKIVDAAYTFGKYENGDVFVVDRVYNHDIAQGVEVDAVIDEDGNPDGYISWDEYVVIEPTSTVIVDGVRYREEKRKARVGERVLITNQSFAKFRNGTTGTVIGYGFSDNAMDVRGDSPATNGALTQHVKDYEYVVLTPKASATAWATSTPGWIVTVRLTLRTVGTAVADAVKAELHKREDVHTTVARLMTQPKPKSPQELRDEIVERAKADVAELERKWIASWQSDGKVSFWPKACAKEGFTPVHYVDFVVNREKRTVVALIKSLRTHTVDYRGVAKCAPGDVFNSHIGRAIALRRALDLFVPSEYRNAPQPTEVRVGDVVRGKRHGQIRTLTERLEKYDNHGYGKAFRTDNGMWLGTEQFELVDDSREEVSA</sequence>
<comment type="caution">
    <text evidence="1">The sequence shown here is derived from an EMBL/GenBank/DDBJ whole genome shotgun (WGS) entry which is preliminary data.</text>
</comment>
<dbReference type="STRING" id="1300222.I532_04025"/>
<evidence type="ECO:0000313" key="2">
    <source>
        <dbReference type="Proteomes" id="UP000012081"/>
    </source>
</evidence>
<evidence type="ECO:0000313" key="1">
    <source>
        <dbReference type="EMBL" id="EMT54743.1"/>
    </source>
</evidence>
<keyword evidence="2" id="KW-1185">Reference proteome</keyword>
<reference evidence="1 2" key="1">
    <citation type="submission" date="2013-03" db="EMBL/GenBank/DDBJ databases">
        <title>Assembly of a new bacterial strain Brevibacillus borstelensis AK1.</title>
        <authorList>
            <person name="Rajan I."/>
            <person name="PoliReddy D."/>
            <person name="Sugumar T."/>
            <person name="Rathinam K."/>
            <person name="Alqarawi S."/>
            <person name="Khalil A.B."/>
            <person name="Sivakumar N."/>
        </authorList>
    </citation>
    <scope>NUCLEOTIDE SEQUENCE [LARGE SCALE GENOMIC DNA]</scope>
    <source>
        <strain evidence="1 2">AK1</strain>
    </source>
</reference>